<keyword evidence="9" id="KW-1185">Reference proteome</keyword>
<dbReference type="Gene3D" id="3.50.50.60">
    <property type="entry name" value="FAD/NAD(P)-binding domain"/>
    <property type="match status" value="2"/>
</dbReference>
<keyword evidence="7" id="KW-0503">Monooxygenase</keyword>
<protein>
    <submittedName>
        <fullName evidence="8">NAD(P)/FAD-dependent oxidoreductase</fullName>
    </submittedName>
</protein>
<dbReference type="RefSeq" id="WP_344606961.1">
    <property type="nucleotide sequence ID" value="NZ_BAAAHE010000030.1"/>
</dbReference>
<evidence type="ECO:0000256" key="1">
    <source>
        <dbReference type="ARBA" id="ARBA00001974"/>
    </source>
</evidence>
<gene>
    <name evidence="8" type="ORF">GCM10009547_34300</name>
</gene>
<dbReference type="Proteomes" id="UP001500957">
    <property type="component" value="Unassembled WGS sequence"/>
</dbReference>
<proteinExistence type="inferred from homology"/>
<evidence type="ECO:0000313" key="9">
    <source>
        <dbReference type="Proteomes" id="UP001500957"/>
    </source>
</evidence>
<evidence type="ECO:0000256" key="7">
    <source>
        <dbReference type="ARBA" id="ARBA00023033"/>
    </source>
</evidence>
<keyword evidence="6" id="KW-0560">Oxidoreductase</keyword>
<organism evidence="8 9">
    <name type="scientific">Sporichthya brevicatena</name>
    <dbReference type="NCBI Taxonomy" id="171442"/>
    <lineage>
        <taxon>Bacteria</taxon>
        <taxon>Bacillati</taxon>
        <taxon>Actinomycetota</taxon>
        <taxon>Actinomycetes</taxon>
        <taxon>Sporichthyales</taxon>
        <taxon>Sporichthyaceae</taxon>
        <taxon>Sporichthya</taxon>
    </lineage>
</organism>
<comment type="similarity">
    <text evidence="2">Belongs to the FAD-binding monooxygenase family.</text>
</comment>
<evidence type="ECO:0000256" key="6">
    <source>
        <dbReference type="ARBA" id="ARBA00023002"/>
    </source>
</evidence>
<comment type="caution">
    <text evidence="8">The sequence shown here is derived from an EMBL/GenBank/DDBJ whole genome shotgun (WGS) entry which is preliminary data.</text>
</comment>
<evidence type="ECO:0000256" key="4">
    <source>
        <dbReference type="ARBA" id="ARBA00022827"/>
    </source>
</evidence>
<dbReference type="SUPFAM" id="SSF51905">
    <property type="entry name" value="FAD/NAD(P)-binding domain"/>
    <property type="match status" value="2"/>
</dbReference>
<keyword evidence="3" id="KW-0285">Flavoprotein</keyword>
<keyword evidence="5" id="KW-0521">NADP</keyword>
<dbReference type="InterPro" id="IPR036188">
    <property type="entry name" value="FAD/NAD-bd_sf"/>
</dbReference>
<dbReference type="EMBL" id="BAAAHE010000030">
    <property type="protein sequence ID" value="GAA0627840.1"/>
    <property type="molecule type" value="Genomic_DNA"/>
</dbReference>
<dbReference type="PANTHER" id="PTHR43098">
    <property type="entry name" value="L-ORNITHINE N(5)-MONOOXYGENASE-RELATED"/>
    <property type="match status" value="1"/>
</dbReference>
<evidence type="ECO:0000256" key="3">
    <source>
        <dbReference type="ARBA" id="ARBA00022630"/>
    </source>
</evidence>
<dbReference type="InterPro" id="IPR050775">
    <property type="entry name" value="FAD-binding_Monooxygenases"/>
</dbReference>
<sequence>MPDASTEYEVLIVGGGLTGLYQLYRAREHGWSVRLLEAGGGVGGTWYWNRYPAARTDSEGYSYAYFMNEELLQSWDWKETFPAQPDLERYYNEFVDRFDLRRDIELNTRVTAAEYDEPSGRWTLRTATGQTFVTRYLVAASGVLSVPHFPDIPGAGEFAGPVHHTAQWPAEGVDVRGKRVAVIGTGSSGIQLIPAIVDEVGSLTVYQRTANWAMPLNNKPLSPQEQEDIRRNYPALRELLRRTSGGFVHEDATRKTFEDSESERRAHYERLWNGQGMRAMFSTYADLVTDPAANAEFSRFLAEKIRSIVTDPVVAEKLIPSDHGFGMKRPPMENGYYEAFNRSHVELVDLRANPTRRITATGIESEDRLREFDVIVYATGFDAFTGALLKMGIRGRDGVSLNDTWADGPFTYLGVAVPGYPNLLIDSGPHGTYGNIPRSAEVQVDFVTELVNHARAHGYERIEATTEAAEAWTAHVYEAAQYYLLADGAWYVGGNVPGKPRRFLPYSWGIPTYRSKLDEVVAAGYRGFEFATAAVPSPVASGA</sequence>
<dbReference type="Pfam" id="PF13738">
    <property type="entry name" value="Pyr_redox_3"/>
    <property type="match status" value="1"/>
</dbReference>
<evidence type="ECO:0000256" key="5">
    <source>
        <dbReference type="ARBA" id="ARBA00022857"/>
    </source>
</evidence>
<evidence type="ECO:0000313" key="8">
    <source>
        <dbReference type="EMBL" id="GAA0627840.1"/>
    </source>
</evidence>
<evidence type="ECO:0000256" key="2">
    <source>
        <dbReference type="ARBA" id="ARBA00010139"/>
    </source>
</evidence>
<name>A0ABN1H3S4_9ACTN</name>
<accession>A0ABN1H3S4</accession>
<dbReference type="PANTHER" id="PTHR43098:SF3">
    <property type="entry name" value="L-ORNITHINE N(5)-MONOOXYGENASE-RELATED"/>
    <property type="match status" value="1"/>
</dbReference>
<reference evidence="8 9" key="1">
    <citation type="journal article" date="2019" name="Int. J. Syst. Evol. Microbiol.">
        <title>The Global Catalogue of Microorganisms (GCM) 10K type strain sequencing project: providing services to taxonomists for standard genome sequencing and annotation.</title>
        <authorList>
            <consortium name="The Broad Institute Genomics Platform"/>
            <consortium name="The Broad Institute Genome Sequencing Center for Infectious Disease"/>
            <person name="Wu L."/>
            <person name="Ma J."/>
        </authorList>
    </citation>
    <scope>NUCLEOTIDE SEQUENCE [LARGE SCALE GENOMIC DNA]</scope>
    <source>
        <strain evidence="8 9">JCM 10671</strain>
    </source>
</reference>
<comment type="cofactor">
    <cofactor evidence="1">
        <name>FAD</name>
        <dbReference type="ChEBI" id="CHEBI:57692"/>
    </cofactor>
</comment>
<keyword evidence="4" id="KW-0274">FAD</keyword>